<proteinExistence type="predicted"/>
<dbReference type="AlphaFoldDB" id="A0A150SY88"/>
<evidence type="ECO:0000313" key="2">
    <source>
        <dbReference type="Proteomes" id="UP000075515"/>
    </source>
</evidence>
<evidence type="ECO:0000313" key="1">
    <source>
        <dbReference type="EMBL" id="KYF90189.1"/>
    </source>
</evidence>
<dbReference type="EMBL" id="JEMC01002163">
    <property type="protein sequence ID" value="KYF90189.1"/>
    <property type="molecule type" value="Genomic_DNA"/>
</dbReference>
<reference evidence="1 2" key="1">
    <citation type="submission" date="2014-02" db="EMBL/GenBank/DDBJ databases">
        <title>The small core and large imbalanced accessory genome model reveals a collaborative survival strategy of Sorangium cellulosum strains in nature.</title>
        <authorList>
            <person name="Han K."/>
            <person name="Peng R."/>
            <person name="Blom J."/>
            <person name="Li Y.-Z."/>
        </authorList>
    </citation>
    <scope>NUCLEOTIDE SEQUENCE [LARGE SCALE GENOMIC DNA]</scope>
    <source>
        <strain evidence="1 2">So0149</strain>
    </source>
</reference>
<dbReference type="InterPro" id="IPR028082">
    <property type="entry name" value="Peripla_BP_I"/>
</dbReference>
<dbReference type="SUPFAM" id="SSF53822">
    <property type="entry name" value="Periplasmic binding protein-like I"/>
    <property type="match status" value="1"/>
</dbReference>
<name>A0A150SY88_SORCE</name>
<protein>
    <submittedName>
        <fullName evidence="1">Uncharacterized protein</fullName>
    </submittedName>
</protein>
<dbReference type="Gene3D" id="3.40.50.2300">
    <property type="match status" value="1"/>
</dbReference>
<sequence length="99" mass="10873">MKAALLALKQVGGDLSNGQQKLKDALAKLEFEAPSGKVKLDKNRNAVADSYLTVVEKKADGTLFKRLLQVVPEVNQTMKLPEDEFLKLGSFNRDNPSCP</sequence>
<gene>
    <name evidence="1" type="ORF">BE18_45875</name>
</gene>
<comment type="caution">
    <text evidence="1">The sequence shown here is derived from an EMBL/GenBank/DDBJ whole genome shotgun (WGS) entry which is preliminary data.</text>
</comment>
<organism evidence="1 2">
    <name type="scientific">Sorangium cellulosum</name>
    <name type="common">Polyangium cellulosum</name>
    <dbReference type="NCBI Taxonomy" id="56"/>
    <lineage>
        <taxon>Bacteria</taxon>
        <taxon>Pseudomonadati</taxon>
        <taxon>Myxococcota</taxon>
        <taxon>Polyangia</taxon>
        <taxon>Polyangiales</taxon>
        <taxon>Polyangiaceae</taxon>
        <taxon>Sorangium</taxon>
    </lineage>
</organism>
<accession>A0A150SY88</accession>
<dbReference type="Proteomes" id="UP000075515">
    <property type="component" value="Unassembled WGS sequence"/>
</dbReference>